<dbReference type="InterPro" id="IPR004399">
    <property type="entry name" value="HMP/HMP-P_kinase_dom"/>
</dbReference>
<dbReference type="Gene3D" id="1.20.910.10">
    <property type="entry name" value="Heme oxygenase-like"/>
    <property type="match status" value="1"/>
</dbReference>
<dbReference type="SUPFAM" id="SSF48613">
    <property type="entry name" value="Heme oxygenase-like"/>
    <property type="match status" value="1"/>
</dbReference>
<dbReference type="PANTHER" id="PTHR20858:SF17">
    <property type="entry name" value="HYDROXYMETHYLPYRIMIDINE_PHOSPHOMETHYLPYRIMIDINE KINASE THI20-RELATED"/>
    <property type="match status" value="1"/>
</dbReference>
<evidence type="ECO:0000259" key="8">
    <source>
        <dbReference type="Pfam" id="PF08543"/>
    </source>
</evidence>
<feature type="region of interest" description="Disordered" evidence="6">
    <location>
        <begin position="487"/>
        <end position="515"/>
    </location>
</feature>
<comment type="caution">
    <text evidence="9">The sequence shown here is derived from an EMBL/GenBank/DDBJ whole genome shotgun (WGS) entry which is preliminary data.</text>
</comment>
<evidence type="ECO:0000313" key="9">
    <source>
        <dbReference type="EMBL" id="MFC6715162.1"/>
    </source>
</evidence>
<comment type="function">
    <text evidence="3">Catalyzes the phosphorylation of hydroxymethylpyrimidine phosphate (HMP-P) to HMP-PP, and of HMP to HMP-P.</text>
</comment>
<dbReference type="EMBL" id="JBHSWJ010000002">
    <property type="protein sequence ID" value="MFC6715162.1"/>
    <property type="molecule type" value="Genomic_DNA"/>
</dbReference>
<dbReference type="Gene3D" id="3.40.1190.20">
    <property type="match status" value="1"/>
</dbReference>
<keyword evidence="9" id="KW-0808">Transferase</keyword>
<dbReference type="EC" id="2.7.4.7" evidence="9"/>
<keyword evidence="5" id="KW-0784">Thiamine biosynthesis</keyword>
<keyword evidence="10" id="KW-1185">Reference proteome</keyword>
<dbReference type="Pfam" id="PF08543">
    <property type="entry name" value="Phos_pyr_kin"/>
    <property type="match status" value="1"/>
</dbReference>
<dbReference type="InterPro" id="IPR004305">
    <property type="entry name" value="Thiaminase-2/PQQC"/>
</dbReference>
<dbReference type="InterPro" id="IPR016084">
    <property type="entry name" value="Haem_Oase-like_multi-hlx"/>
</dbReference>
<comment type="catalytic activity">
    <reaction evidence="1">
        <text>4-amino-5-hydroxymethyl-2-methylpyrimidine + ATP = 4-amino-2-methyl-5-(phosphooxymethyl)pyrimidine + ADP + H(+)</text>
        <dbReference type="Rhea" id="RHEA:23096"/>
        <dbReference type="ChEBI" id="CHEBI:15378"/>
        <dbReference type="ChEBI" id="CHEBI:16892"/>
        <dbReference type="ChEBI" id="CHEBI:30616"/>
        <dbReference type="ChEBI" id="CHEBI:58354"/>
        <dbReference type="ChEBI" id="CHEBI:456216"/>
        <dbReference type="EC" id="2.7.1.49"/>
    </reaction>
</comment>
<accession>A0ABW2AVJ4</accession>
<dbReference type="InterPro" id="IPR013749">
    <property type="entry name" value="PM/HMP-P_kinase-1"/>
</dbReference>
<dbReference type="PANTHER" id="PTHR20858">
    <property type="entry name" value="PHOSPHOMETHYLPYRIMIDINE KINASE"/>
    <property type="match status" value="1"/>
</dbReference>
<evidence type="ECO:0000256" key="3">
    <source>
        <dbReference type="ARBA" id="ARBA00003848"/>
    </source>
</evidence>
<dbReference type="GO" id="GO:0008902">
    <property type="term" value="F:hydroxymethylpyrimidine kinase activity"/>
    <property type="evidence" value="ECO:0007669"/>
    <property type="project" value="UniProtKB-EC"/>
</dbReference>
<dbReference type="Pfam" id="PF03070">
    <property type="entry name" value="TENA_THI-4"/>
    <property type="match status" value="1"/>
</dbReference>
<evidence type="ECO:0000256" key="4">
    <source>
        <dbReference type="ARBA" id="ARBA00004769"/>
    </source>
</evidence>
<keyword evidence="9" id="KW-0418">Kinase</keyword>
<name>A0ABW2AVJ4_9MICO</name>
<comment type="pathway">
    <text evidence="4">Cofactor biosynthesis; thiamine diphosphate biosynthesis; 4-amino-2-methyl-5-diphosphomethylpyrimidine from 5-amino-1-(5-phospho-D-ribosyl)imidazole: step 3/3.</text>
</comment>
<dbReference type="CDD" id="cd01169">
    <property type="entry name" value="HMPP_kinase"/>
    <property type="match status" value="1"/>
</dbReference>
<dbReference type="Proteomes" id="UP001596356">
    <property type="component" value="Unassembled WGS sequence"/>
</dbReference>
<dbReference type="EC" id="2.7.1.49" evidence="9"/>
<evidence type="ECO:0000256" key="5">
    <source>
        <dbReference type="ARBA" id="ARBA00022977"/>
    </source>
</evidence>
<evidence type="ECO:0000259" key="7">
    <source>
        <dbReference type="Pfam" id="PF03070"/>
    </source>
</evidence>
<organism evidence="9 10">
    <name type="scientific">Branchiibius cervicis</name>
    <dbReference type="NCBI Taxonomy" id="908252"/>
    <lineage>
        <taxon>Bacteria</taxon>
        <taxon>Bacillati</taxon>
        <taxon>Actinomycetota</taxon>
        <taxon>Actinomycetes</taxon>
        <taxon>Micrococcales</taxon>
        <taxon>Dermacoccaceae</taxon>
        <taxon>Branchiibius</taxon>
    </lineage>
</organism>
<feature type="domain" description="Pyridoxamine kinase/Phosphomethylpyrimidine kinase" evidence="8">
    <location>
        <begin position="14"/>
        <end position="266"/>
    </location>
</feature>
<feature type="domain" description="Thiaminase-2/PQQC" evidence="7">
    <location>
        <begin position="301"/>
        <end position="478"/>
    </location>
</feature>
<evidence type="ECO:0000256" key="2">
    <source>
        <dbReference type="ARBA" id="ARBA00000565"/>
    </source>
</evidence>
<dbReference type="SUPFAM" id="SSF53613">
    <property type="entry name" value="Ribokinase-like"/>
    <property type="match status" value="1"/>
</dbReference>
<evidence type="ECO:0000313" key="10">
    <source>
        <dbReference type="Proteomes" id="UP001596356"/>
    </source>
</evidence>
<evidence type="ECO:0000256" key="6">
    <source>
        <dbReference type="SAM" id="MobiDB-lite"/>
    </source>
</evidence>
<dbReference type="GO" id="GO:0008972">
    <property type="term" value="F:phosphomethylpyrimidine kinase activity"/>
    <property type="evidence" value="ECO:0007669"/>
    <property type="project" value="UniProtKB-EC"/>
</dbReference>
<evidence type="ECO:0000256" key="1">
    <source>
        <dbReference type="ARBA" id="ARBA00000151"/>
    </source>
</evidence>
<reference evidence="10" key="1">
    <citation type="journal article" date="2019" name="Int. J. Syst. Evol. Microbiol.">
        <title>The Global Catalogue of Microorganisms (GCM) 10K type strain sequencing project: providing services to taxonomists for standard genome sequencing and annotation.</title>
        <authorList>
            <consortium name="The Broad Institute Genomics Platform"/>
            <consortium name="The Broad Institute Genome Sequencing Center for Infectious Disease"/>
            <person name="Wu L."/>
            <person name="Ma J."/>
        </authorList>
    </citation>
    <scope>NUCLEOTIDE SEQUENCE [LARGE SCALE GENOMIC DNA]</scope>
    <source>
        <strain evidence="10">NBRC 106593</strain>
    </source>
</reference>
<dbReference type="RefSeq" id="WP_377824062.1">
    <property type="nucleotide sequence ID" value="NZ_JBHSWJ010000002.1"/>
</dbReference>
<comment type="catalytic activity">
    <reaction evidence="2">
        <text>4-amino-2-methyl-5-(phosphooxymethyl)pyrimidine + ATP = 4-amino-2-methyl-5-(diphosphooxymethyl)pyrimidine + ADP</text>
        <dbReference type="Rhea" id="RHEA:19893"/>
        <dbReference type="ChEBI" id="CHEBI:30616"/>
        <dbReference type="ChEBI" id="CHEBI:57841"/>
        <dbReference type="ChEBI" id="CHEBI:58354"/>
        <dbReference type="ChEBI" id="CHEBI:456216"/>
        <dbReference type="EC" id="2.7.4.7"/>
    </reaction>
</comment>
<dbReference type="CDD" id="cd19365">
    <property type="entry name" value="TenA_C-like"/>
    <property type="match status" value="1"/>
</dbReference>
<gene>
    <name evidence="9" type="primary">thiD</name>
    <name evidence="9" type="ORF">ACFQBT_15630</name>
</gene>
<dbReference type="NCBIfam" id="TIGR00097">
    <property type="entry name" value="HMP-P_kinase"/>
    <property type="match status" value="1"/>
</dbReference>
<protein>
    <submittedName>
        <fullName evidence="9">Bifunctional hydroxymethylpyrimidine kinase/phosphomethylpyrimidine kinase</fullName>
        <ecNumber evidence="9">2.7.1.49</ecNumber>
        <ecNumber evidence="9">2.7.4.7</ecNumber>
    </submittedName>
</protein>
<dbReference type="InterPro" id="IPR029056">
    <property type="entry name" value="Ribokinase-like"/>
</dbReference>
<sequence length="515" mass="54412">MSAIPRVLSIAGTDPTGGAGLQADLKSIGALGGYGMGVVTALVAQNTCGVRSVHVPPAAFLAEQLDAVSDDVTIDAVKLGMLHSVPLIEVVAGWLARVRSSAPAAPVVVLDPVMVATSGDRLLDEKAEVAVRRLCAQVDLVTPNLPELAVLVDEAPARTWPDAIGQARRLARASGTTVLLKGGHLTGEGACPDAIVTTDSVHEVLGRRVLTTNTHGTGCSLSSAMATLAARGLDWPAALDRAKEWLTGALEHGAALDVGHGHGPVDHFHELRPRMTATGSWTAARWHANAAVREAVDACAFVVTLGDGTLDRDQFHWYLAQDAYYLGEYSRLLARASTLAPTREEQVFWARGAATALEEEAALHRSHVGDASVEASPTTLAYVGHLHAASGEYAELVAALLPCYWLYADVGERLRALDHDRHAFHDWLGTYGDPAFVQAASEATTIVERAAHHAPSAVCARMVKAFDRSMAHELAFFEAPLAGRRAPEVQPSTSVSDRRTSAASSSSPIPWAASH</sequence>
<feature type="compositionally biased region" description="Low complexity" evidence="6">
    <location>
        <begin position="501"/>
        <end position="515"/>
    </location>
</feature>
<proteinExistence type="predicted"/>